<keyword evidence="4" id="KW-1185">Reference proteome</keyword>
<feature type="transmembrane region" description="Helical" evidence="1">
    <location>
        <begin position="108"/>
        <end position="129"/>
    </location>
</feature>
<organism evidence="3 4">
    <name type="scientific">Dactylosporangium cerinum</name>
    <dbReference type="NCBI Taxonomy" id="1434730"/>
    <lineage>
        <taxon>Bacteria</taxon>
        <taxon>Bacillati</taxon>
        <taxon>Actinomycetota</taxon>
        <taxon>Actinomycetes</taxon>
        <taxon>Micromonosporales</taxon>
        <taxon>Micromonosporaceae</taxon>
        <taxon>Dactylosporangium</taxon>
    </lineage>
</organism>
<evidence type="ECO:0000313" key="3">
    <source>
        <dbReference type="EMBL" id="MFC4999426.1"/>
    </source>
</evidence>
<evidence type="ECO:0000313" key="4">
    <source>
        <dbReference type="Proteomes" id="UP001595912"/>
    </source>
</evidence>
<evidence type="ECO:0000256" key="1">
    <source>
        <dbReference type="SAM" id="Phobius"/>
    </source>
</evidence>
<feature type="domain" description="DUF2231" evidence="2">
    <location>
        <begin position="45"/>
        <end position="167"/>
    </location>
</feature>
<dbReference type="RefSeq" id="WP_380115853.1">
    <property type="nucleotide sequence ID" value="NZ_JBHSIU010000018.1"/>
</dbReference>
<sequence length="189" mass="19470">MRRLLAKLEGAGSLDGVADRLRRVAGATFGKGRLGSALHGTPWFGHPLHPALVQFPVGAWMSTAVLDLLPGTERPAAALLTVGTAAAVPALATGLADYTTLSREQRRVALVHVGANTAAFGLFVASIAARARGDHSRGRTLSFAGLGLAGLGAYLGGHLAFSQAAGVGPDVRQALREEQREEAPEPALP</sequence>
<dbReference type="Proteomes" id="UP001595912">
    <property type="component" value="Unassembled WGS sequence"/>
</dbReference>
<keyword evidence="1" id="KW-0472">Membrane</keyword>
<name>A0ABV9VSP3_9ACTN</name>
<keyword evidence="1" id="KW-1133">Transmembrane helix</keyword>
<gene>
    <name evidence="3" type="ORF">ACFPIJ_16470</name>
</gene>
<dbReference type="InterPro" id="IPR019251">
    <property type="entry name" value="DUF2231_TM"/>
</dbReference>
<dbReference type="EMBL" id="JBHSIU010000018">
    <property type="protein sequence ID" value="MFC4999426.1"/>
    <property type="molecule type" value="Genomic_DNA"/>
</dbReference>
<feature type="transmembrane region" description="Helical" evidence="1">
    <location>
        <begin position="76"/>
        <end position="96"/>
    </location>
</feature>
<keyword evidence="1" id="KW-0812">Transmembrane</keyword>
<reference evidence="4" key="1">
    <citation type="journal article" date="2019" name="Int. J. Syst. Evol. Microbiol.">
        <title>The Global Catalogue of Microorganisms (GCM) 10K type strain sequencing project: providing services to taxonomists for standard genome sequencing and annotation.</title>
        <authorList>
            <consortium name="The Broad Institute Genomics Platform"/>
            <consortium name="The Broad Institute Genome Sequencing Center for Infectious Disease"/>
            <person name="Wu L."/>
            <person name="Ma J."/>
        </authorList>
    </citation>
    <scope>NUCLEOTIDE SEQUENCE [LARGE SCALE GENOMIC DNA]</scope>
    <source>
        <strain evidence="4">CGMCC 4.7152</strain>
    </source>
</reference>
<protein>
    <submittedName>
        <fullName evidence="3">DUF2231 domain-containing protein</fullName>
    </submittedName>
</protein>
<comment type="caution">
    <text evidence="3">The sequence shown here is derived from an EMBL/GenBank/DDBJ whole genome shotgun (WGS) entry which is preliminary data.</text>
</comment>
<feature type="transmembrane region" description="Helical" evidence="1">
    <location>
        <begin position="141"/>
        <end position="161"/>
    </location>
</feature>
<dbReference type="Pfam" id="PF09990">
    <property type="entry name" value="DUF2231"/>
    <property type="match status" value="1"/>
</dbReference>
<proteinExistence type="predicted"/>
<evidence type="ECO:0000259" key="2">
    <source>
        <dbReference type="Pfam" id="PF09990"/>
    </source>
</evidence>
<accession>A0ABV9VSP3</accession>